<keyword evidence="8" id="KW-0479">Metal-binding</keyword>
<evidence type="ECO:0000256" key="1">
    <source>
        <dbReference type="ARBA" id="ARBA00004419"/>
    </source>
</evidence>
<keyword evidence="8" id="KW-0863">Zinc-finger</keyword>
<dbReference type="Pfam" id="PF16516">
    <property type="entry name" value="CC2-LZ"/>
    <property type="match status" value="1"/>
</dbReference>
<evidence type="ECO:0000256" key="8">
    <source>
        <dbReference type="RuleBase" id="RU367122"/>
    </source>
</evidence>
<dbReference type="SMART" id="SM00220">
    <property type="entry name" value="S_TKc"/>
    <property type="match status" value="1"/>
</dbReference>
<keyword evidence="4 8" id="KW-0967">Endosome</keyword>
<dbReference type="Pfam" id="PF05721">
    <property type="entry name" value="PhyH"/>
    <property type="match status" value="1"/>
</dbReference>
<dbReference type="GO" id="GO:0055037">
    <property type="term" value="C:recycling endosome"/>
    <property type="evidence" value="ECO:0007669"/>
    <property type="project" value="UniProtKB-SubCell"/>
</dbReference>
<dbReference type="Gene3D" id="2.40.50.140">
    <property type="entry name" value="Nucleic acid-binding proteins"/>
    <property type="match status" value="1"/>
</dbReference>
<dbReference type="InterPro" id="IPR021063">
    <property type="entry name" value="NEMO_N"/>
</dbReference>
<dbReference type="GO" id="GO:0090161">
    <property type="term" value="P:Golgi ribbon formation"/>
    <property type="evidence" value="ECO:0007669"/>
    <property type="project" value="TreeGrafter"/>
</dbReference>
<dbReference type="InterPro" id="IPR011009">
    <property type="entry name" value="Kinase-like_dom_sf"/>
</dbReference>
<dbReference type="SUPFAM" id="SSF56112">
    <property type="entry name" value="Protein kinase-like (PK-like)"/>
    <property type="match status" value="1"/>
</dbReference>
<dbReference type="InterPro" id="IPR055065">
    <property type="entry name" value="OB_MCM10"/>
</dbReference>
<dbReference type="FunFam" id="1.10.510.10:FF:000512">
    <property type="entry name" value="AKT serine/threonine kinase 1"/>
    <property type="match status" value="1"/>
</dbReference>
<feature type="region of interest" description="Disordered" evidence="10">
    <location>
        <begin position="1016"/>
        <end position="1037"/>
    </location>
</feature>
<dbReference type="InterPro" id="IPR051301">
    <property type="entry name" value="Optineurin/NFkB_EssMod"/>
</dbReference>
<dbReference type="Proteomes" id="UP000886611">
    <property type="component" value="Unassembled WGS sequence"/>
</dbReference>
<dbReference type="GO" id="GO:0008270">
    <property type="term" value="F:zinc ion binding"/>
    <property type="evidence" value="ECO:0007669"/>
    <property type="project" value="UniProtKB-KW"/>
</dbReference>
<evidence type="ECO:0000256" key="6">
    <source>
        <dbReference type="ARBA" id="ARBA00023054"/>
    </source>
</evidence>
<protein>
    <recommendedName>
        <fullName evidence="3 8">Optineurin</fullName>
    </recommendedName>
</protein>
<dbReference type="GO" id="GO:0034067">
    <property type="term" value="P:protein localization to Golgi apparatus"/>
    <property type="evidence" value="ECO:0007669"/>
    <property type="project" value="TreeGrafter"/>
</dbReference>
<dbReference type="InterPro" id="IPR012340">
    <property type="entry name" value="NA-bd_OB-fold"/>
</dbReference>
<evidence type="ECO:0000256" key="3">
    <source>
        <dbReference type="ARBA" id="ARBA00018548"/>
    </source>
</evidence>
<evidence type="ECO:0000256" key="5">
    <source>
        <dbReference type="ARBA" id="ARBA00023034"/>
    </source>
</evidence>
<comment type="caution">
    <text evidence="12">The sequence shown here is derived from an EMBL/GenBank/DDBJ whole genome shotgun (WGS) entry which is preliminary data.</text>
</comment>
<keyword evidence="6 9" id="KW-0175">Coiled coil</keyword>
<comment type="function">
    <text evidence="8">May act by regulating membrane trafficking and cellular morphogenesis.</text>
</comment>
<name>A0A8X7X2A2_POLSE</name>
<dbReference type="CDD" id="cd09803">
    <property type="entry name" value="UBAN"/>
    <property type="match status" value="1"/>
</dbReference>
<dbReference type="InterPro" id="IPR032419">
    <property type="entry name" value="CC2-LZ_dom"/>
</dbReference>
<dbReference type="PANTHER" id="PTHR31553:SF2">
    <property type="entry name" value="OPTINEURIN"/>
    <property type="match status" value="1"/>
</dbReference>
<dbReference type="SUPFAM" id="SSF51197">
    <property type="entry name" value="Clavaminate synthase-like"/>
    <property type="match status" value="1"/>
</dbReference>
<reference evidence="12 13" key="1">
    <citation type="journal article" date="2021" name="Cell">
        <title>Tracing the genetic footprints of vertebrate landing in non-teleost ray-finned fishes.</title>
        <authorList>
            <person name="Bi X."/>
            <person name="Wang K."/>
            <person name="Yang L."/>
            <person name="Pan H."/>
            <person name="Jiang H."/>
            <person name="Wei Q."/>
            <person name="Fang M."/>
            <person name="Yu H."/>
            <person name="Zhu C."/>
            <person name="Cai Y."/>
            <person name="He Y."/>
            <person name="Gan X."/>
            <person name="Zeng H."/>
            <person name="Yu D."/>
            <person name="Zhu Y."/>
            <person name="Jiang H."/>
            <person name="Qiu Q."/>
            <person name="Yang H."/>
            <person name="Zhang Y.E."/>
            <person name="Wang W."/>
            <person name="Zhu M."/>
            <person name="He S."/>
            <person name="Zhang G."/>
        </authorList>
    </citation>
    <scope>NUCLEOTIDE SEQUENCE [LARGE SCALE GENOMIC DNA]</scope>
    <source>
        <strain evidence="12">Bchr_013</strain>
    </source>
</reference>
<evidence type="ECO:0000313" key="12">
    <source>
        <dbReference type="EMBL" id="KAG2460335.1"/>
    </source>
</evidence>
<dbReference type="GO" id="GO:0070530">
    <property type="term" value="F:K63-linked polyubiquitin modification-dependent protein binding"/>
    <property type="evidence" value="ECO:0007669"/>
    <property type="project" value="TreeGrafter"/>
</dbReference>
<keyword evidence="13" id="KW-1185">Reference proteome</keyword>
<organism evidence="12 13">
    <name type="scientific">Polypterus senegalus</name>
    <name type="common">Senegal bichir</name>
    <dbReference type="NCBI Taxonomy" id="55291"/>
    <lineage>
        <taxon>Eukaryota</taxon>
        <taxon>Metazoa</taxon>
        <taxon>Chordata</taxon>
        <taxon>Craniata</taxon>
        <taxon>Vertebrata</taxon>
        <taxon>Euteleostomi</taxon>
        <taxon>Actinopterygii</taxon>
        <taxon>Polypteriformes</taxon>
        <taxon>Polypteridae</taxon>
        <taxon>Polypterus</taxon>
    </lineage>
</organism>
<dbReference type="Gene3D" id="1.20.5.990">
    <property type="entry name" value="Nemo cc2-lz domain - 1d5 darpin complex"/>
    <property type="match status" value="1"/>
</dbReference>
<evidence type="ECO:0000313" key="13">
    <source>
        <dbReference type="Proteomes" id="UP000886611"/>
    </source>
</evidence>
<evidence type="ECO:0000259" key="11">
    <source>
        <dbReference type="PROSITE" id="PS50011"/>
    </source>
</evidence>
<dbReference type="GO" id="GO:0004672">
    <property type="term" value="F:protein kinase activity"/>
    <property type="evidence" value="ECO:0007669"/>
    <property type="project" value="InterPro"/>
</dbReference>
<keyword evidence="8" id="KW-0963">Cytoplasm</keyword>
<dbReference type="PROSITE" id="PS50011">
    <property type="entry name" value="PROTEIN_KINASE_DOM"/>
    <property type="match status" value="1"/>
</dbReference>
<dbReference type="GO" id="GO:0005776">
    <property type="term" value="C:autophagosome"/>
    <property type="evidence" value="ECO:0007669"/>
    <property type="project" value="UniProtKB-SubCell"/>
</dbReference>
<keyword evidence="5 8" id="KW-0333">Golgi apparatus</keyword>
<feature type="coiled-coil region" evidence="9">
    <location>
        <begin position="682"/>
        <end position="716"/>
    </location>
</feature>
<feature type="non-terminal residue" evidence="12">
    <location>
        <position position="1"/>
    </location>
</feature>
<dbReference type="InterPro" id="IPR000719">
    <property type="entry name" value="Prot_kinase_dom"/>
</dbReference>
<dbReference type="Pfam" id="PF24863">
    <property type="entry name" value="zf-CCCH_Mcm10"/>
    <property type="match status" value="1"/>
</dbReference>
<dbReference type="SMART" id="SM01280">
    <property type="entry name" value="Mcm10"/>
    <property type="match status" value="1"/>
</dbReference>
<dbReference type="EMBL" id="JAATIS010005064">
    <property type="protein sequence ID" value="KAG2460335.1"/>
    <property type="molecule type" value="Genomic_DNA"/>
</dbReference>
<dbReference type="GO" id="GO:0005524">
    <property type="term" value="F:ATP binding"/>
    <property type="evidence" value="ECO:0007669"/>
    <property type="project" value="InterPro"/>
</dbReference>
<dbReference type="InterPro" id="IPR009772">
    <property type="entry name" value="CDC123"/>
</dbReference>
<feature type="coiled-coil region" evidence="9">
    <location>
        <begin position="478"/>
        <end position="515"/>
    </location>
</feature>
<accession>A0A8X7X2A2</accession>
<keyword evidence="8" id="KW-0862">Zinc</keyword>
<dbReference type="Gene3D" id="2.60.120.620">
    <property type="entry name" value="q2cbj1_9rhob like domain"/>
    <property type="match status" value="1"/>
</dbReference>
<feature type="coiled-coil region" evidence="9">
    <location>
        <begin position="340"/>
        <end position="422"/>
    </location>
</feature>
<keyword evidence="7 8" id="KW-0968">Cytoplasmic vesicle</keyword>
<dbReference type="GO" id="GO:0048471">
    <property type="term" value="C:perinuclear region of cytoplasm"/>
    <property type="evidence" value="ECO:0007669"/>
    <property type="project" value="UniProtKB-SubCell"/>
</dbReference>
<dbReference type="Gene3D" id="1.20.5.390">
    <property type="entry name" value="L1 transposable element, trimerization domain"/>
    <property type="match status" value="2"/>
</dbReference>
<feature type="non-terminal residue" evidence="12">
    <location>
        <position position="1404"/>
    </location>
</feature>
<dbReference type="PANTHER" id="PTHR31553">
    <property type="entry name" value="NF-KAPPA-B ESSENTIAL MODULATOR"/>
    <property type="match status" value="1"/>
</dbReference>
<feature type="domain" description="Protein kinase" evidence="11">
    <location>
        <begin position="76"/>
        <end position="446"/>
    </location>
</feature>
<dbReference type="Gene3D" id="1.10.510.10">
    <property type="entry name" value="Transferase(Phosphotransferase) domain 1"/>
    <property type="match status" value="1"/>
</dbReference>
<dbReference type="GO" id="GO:0005794">
    <property type="term" value="C:Golgi apparatus"/>
    <property type="evidence" value="ECO:0007669"/>
    <property type="project" value="UniProtKB-SubCell"/>
</dbReference>
<dbReference type="GO" id="GO:0005634">
    <property type="term" value="C:nucleus"/>
    <property type="evidence" value="ECO:0007669"/>
    <property type="project" value="TreeGrafter"/>
</dbReference>
<comment type="subcellular location">
    <subcellularLocation>
        <location evidence="8">Cytoplasm</location>
        <location evidence="8">Perinuclear region</location>
    </subcellularLocation>
    <subcellularLocation>
        <location evidence="8">Golgi apparatus</location>
    </subcellularLocation>
    <subcellularLocation>
        <location evidence="2 8">Golgi apparatus</location>
        <location evidence="2 8">trans-Golgi network</location>
    </subcellularLocation>
    <subcellularLocation>
        <location evidence="1 8">Cytoplasmic vesicle</location>
        <location evidence="1 8">Autophagosome</location>
    </subcellularLocation>
    <subcellularLocation>
        <location evidence="8">Cytoplasmic vesicle</location>
    </subcellularLocation>
    <subcellularLocation>
        <location evidence="8">Recycling endosome</location>
    </subcellularLocation>
</comment>
<proteinExistence type="predicted"/>
<evidence type="ECO:0000256" key="7">
    <source>
        <dbReference type="ARBA" id="ARBA00023329"/>
    </source>
</evidence>
<feature type="coiled-coil region" evidence="9">
    <location>
        <begin position="555"/>
        <end position="657"/>
    </location>
</feature>
<dbReference type="GO" id="GO:0043122">
    <property type="term" value="P:regulation of canonical NF-kappaB signal transduction"/>
    <property type="evidence" value="ECO:0007669"/>
    <property type="project" value="TreeGrafter"/>
</dbReference>
<dbReference type="Pfam" id="PF07065">
    <property type="entry name" value="D123"/>
    <property type="match status" value="1"/>
</dbReference>
<dbReference type="Pfam" id="PF11577">
    <property type="entry name" value="NEMO"/>
    <property type="match status" value="1"/>
</dbReference>
<dbReference type="Pfam" id="PF00069">
    <property type="entry name" value="Pkinase"/>
    <property type="match status" value="1"/>
</dbReference>
<evidence type="ECO:0000256" key="4">
    <source>
        <dbReference type="ARBA" id="ARBA00022753"/>
    </source>
</evidence>
<dbReference type="InterPro" id="IPR015411">
    <property type="entry name" value="Rep_factor_Mcm10_C"/>
</dbReference>
<gene>
    <name evidence="12" type="primary">Phyh_0</name>
    <name evidence="12" type="ORF">GTO96_0021475</name>
</gene>
<dbReference type="Pfam" id="PF22379">
    <property type="entry name" value="OB_MCM10"/>
    <property type="match status" value="1"/>
</dbReference>
<evidence type="ECO:0000256" key="2">
    <source>
        <dbReference type="ARBA" id="ARBA00004601"/>
    </source>
</evidence>
<sequence length="1404" mass="160196">MFFSPRKPVALPMTNFRVIGHKELFGISQRDYTQYYDHISKQEGELCRSIQDFFKDNIQYAFLDEDCKLAKFIFISGRVWLIDFNPFGEVTDSLLFTWEELTSKCRPQGDDNEGNITEEDMPAFRYTTSEVTVQPSPCLSYRIPRDFVDLSTGEDAYKLIDFLKLVLDHLVLIAPPGGAEDLSSQAAESMQLPLAAIRAPNQAVEDSISHGALRVVGESLSAMEAATKCPGVSGGELFDRIVEKGFYTEKDASTLIRQVLDAVNYLHKMGIVHRDLKPENLLYFNPDDESKIMISDFGLSKMEGTGDVMSTACGTPGYVESLKHTNMSMKERFENLALWKEKQKEDREFLEKNVQEARERVSSLTKLNEELRKKLQAFEDAGTDKILFQDLHLEIEQLKTMINRLKAEKSDLVAMNSELQLKLGNQSPENSFVEIRIAEGEKNPVNNAPNDSLLFRNKYSEDTNTTLDSEELTVCQLLQSLRSESQKVEKLHLQLQAADEKLRAAEERVTEIEIKKGAAVEDETQTEVLITEIATQTIETCRGADKKDEMTSYEVDNLKSQVKSLFEELQQTQSNMDEAEKMKKTLQEKRKLAQLQEAYKKLFEDYNESKKMVEGMKARQEEGNELFARLHNAEEALAAKQLKIDEMQQHIFKQEQELETVSVFKAQAEVYSSDFYAERAAREKIHEEKERLAFQVEFLKKQNAKFQEDLEQFGRLSLNDMKERHVPRGASPPNNVQQMNARGARGDADLDLLTSLIEENEAASFGCEDGLEKAEETDDLDDLFDMEEEEEEKEELLGGAEGDTGKKENVASLFGDIEDLNKEVQPVDQNQRNQLSSAVTQEKTKQDLEGHYLMKPRVSSMEMEHKMSGRRLIRLSQLPDKLLREKLDESDWVTFGVVVSKVTPQSSNSGKTFSIWRLCDLRNLDTYVSLFLFGDVHKEHWKTESGSVIGILNPNQMKPKDGSDGVAGSAGKPVTGIQSITASQLIKQQKQQMLAARRKKSEDIQKRFLESTLKTGCPETSEHLSPKAADTFPGKHKTMATPLAPKLGGGLEEGEDILLFDSPLPVQELPMSAAKKVALRKVRERGTLLTKEDPNNIKRKRSEAILSNIAKRAEKSLSSPEEEKEGIEPALKKRREQMQYLQSAEFQDILNAKSRHTEVLNEAEREIQEQYFEPLVKKEQMEEKMKNIKEMKCRAVTCKTVKGLFTRTTLYYPLQMEWGDGYTLENDLLTLEQRQFYEKNGFIVIKNLVPHEDLDTFRGEFEKICRKEVNVPGLMIMKDITVANSELVPDQKVITKLQHFEEDPVLFRYCCLQQILKYVECFIGPNIMAMHTMLINKPPDTGKKTSRHPLHQDLHYFPFRPADRIVCAWTAMEKIDRSNGCLVVLPGTHKESLKQHDYPEWEVG</sequence>
<dbReference type="InterPro" id="IPR008775">
    <property type="entry name" value="Phytyl_CoA_dOase-like"/>
</dbReference>
<dbReference type="PROSITE" id="PS00108">
    <property type="entry name" value="PROTEIN_KINASE_ST"/>
    <property type="match status" value="1"/>
</dbReference>
<dbReference type="InterPro" id="IPR008271">
    <property type="entry name" value="Ser/Thr_kinase_AS"/>
</dbReference>
<evidence type="ECO:0000256" key="9">
    <source>
        <dbReference type="SAM" id="Coils"/>
    </source>
</evidence>
<evidence type="ECO:0000256" key="10">
    <source>
        <dbReference type="SAM" id="MobiDB-lite"/>
    </source>
</evidence>